<accession>A0A0H5ACD9</accession>
<feature type="domain" description="Reverse transcriptase" evidence="1">
    <location>
        <begin position="1"/>
        <end position="293"/>
    </location>
</feature>
<evidence type="ECO:0000259" key="1">
    <source>
        <dbReference type="PROSITE" id="PS50878"/>
    </source>
</evidence>
<sequence length="703" mass="79395">MPCPEDLIMQQYVMNELLSEHLDGEGPQKFSNCIPAVRYYRGNNTLRTTGETAGVEESETLSFAYQVDMDAIEFRTPPTDGGMFRPYFECWQGFISSLLSQGQKMDHIHMVRLDLKRYYDNIKRSTVKDSLLKSITPAYMSLDQAEQFVPLFQPTEALNQRDNAIVDYLLDQSFGFTYYHPDSGKPIKSSREMGIPQGPTLSAWIGNILLFKLDAALRKKLLELNSDGRTRAGYARYVDDVIILGESLDILDVLRALTEDIANSLGLEMVPKESFAPMTTDEFSNHLTSGRAIAASGPREEQTLFEAGDGDAGWEMWHTHELSRQTSLELLRDSRLYSLPPETIENQIFTALRAKDLRPAELSKAARWIWYQTAVKISSQSPENIFIEYWSTWNKVCTGAPFNLNSDLPWDDPAFYAIEGLEGLLERANNTGLRLNPEEERTRSSSISFLARAACNDEFINFFIQPTHSSAPIGWAQGTAKLRRMILQRLVCMQWKAAQLSDHIEQVKGKPSLIIEKIGSHSQTLQTSLKRALTTHVETWKTEFTDLASSEHDSNDNRNSIFEAFFWLHKAIVSLSIPSNAGEQDPLEHLREELEGLYQSALKPSDQSLSNDKFIPLLQGILVQESTFGEKASGEIVLLSLQTLATIAPREKLSHLLASRPHLLQEGEAKLPYHHFQEFQQLACFSVHTTTMASGQNYQKFGG</sequence>
<dbReference type="AlphaFoldDB" id="A0A0H5ACD9"/>
<dbReference type="PATRIC" id="fig|200450.3.peg.4498"/>
<protein>
    <recommendedName>
        <fullName evidence="1">Reverse transcriptase domain-containing protein</fullName>
    </recommendedName>
</protein>
<gene>
    <name evidence="2" type="ORF">AA957_21900</name>
</gene>
<evidence type="ECO:0000313" key="2">
    <source>
        <dbReference type="EMBL" id="AKS08666.1"/>
    </source>
</evidence>
<reference evidence="3" key="2">
    <citation type="submission" date="2015-05" db="EMBL/GenBank/DDBJ databases">
        <authorList>
            <person name="Swarnkar M.K."/>
            <person name="Vyas P."/>
            <person name="Rahi P."/>
            <person name="Thakur R."/>
            <person name="Thakur N."/>
            <person name="Singh A.K."/>
            <person name="Gulati A."/>
        </authorList>
    </citation>
    <scope>NUCLEOTIDE SEQUENCE [LARGE SCALE GENOMIC DNA]</scope>
    <source>
        <strain evidence="3">745</strain>
    </source>
</reference>
<name>A0A0H5ACD9_9PSED</name>
<evidence type="ECO:0000313" key="3">
    <source>
        <dbReference type="Proteomes" id="UP000036608"/>
    </source>
</evidence>
<dbReference type="PROSITE" id="PS50878">
    <property type="entry name" value="RT_POL"/>
    <property type="match status" value="1"/>
</dbReference>
<organism evidence="2 3">
    <name type="scientific">Pseudomonas trivialis</name>
    <dbReference type="NCBI Taxonomy" id="200450"/>
    <lineage>
        <taxon>Bacteria</taxon>
        <taxon>Pseudomonadati</taxon>
        <taxon>Pseudomonadota</taxon>
        <taxon>Gammaproteobacteria</taxon>
        <taxon>Pseudomonadales</taxon>
        <taxon>Pseudomonadaceae</taxon>
        <taxon>Pseudomonas</taxon>
    </lineage>
</organism>
<dbReference type="KEGG" id="ptv:AA957_21900"/>
<dbReference type="Proteomes" id="UP000036608">
    <property type="component" value="Chromosome"/>
</dbReference>
<reference evidence="2 3" key="1">
    <citation type="journal article" date="2015" name="Genome Announc.">
        <title>Complete Genome Sequence of the Rhizobacterium Pseudomonas trivialis Strain IHBB745 with Multiple Plant Growth-Promoting Activities and Tolerance to Desiccation and Alkalinity.</title>
        <authorList>
            <person name="Gulati A."/>
            <person name="Swarnkar M.K."/>
            <person name="Vyas P."/>
            <person name="Rahi P."/>
            <person name="Thakur R."/>
            <person name="Thakur N."/>
            <person name="Singh A.K."/>
        </authorList>
    </citation>
    <scope>NUCLEOTIDE SEQUENCE [LARGE SCALE GENOMIC DNA]</scope>
    <source>
        <strain evidence="3">745</strain>
    </source>
</reference>
<dbReference type="InterPro" id="IPR000477">
    <property type="entry name" value="RT_dom"/>
</dbReference>
<dbReference type="EMBL" id="CP011507">
    <property type="protein sequence ID" value="AKS08666.1"/>
    <property type="molecule type" value="Genomic_DNA"/>
</dbReference>
<dbReference type="CDD" id="cd01646">
    <property type="entry name" value="RT_Bac_retron_I"/>
    <property type="match status" value="1"/>
</dbReference>
<proteinExistence type="predicted"/>